<dbReference type="RefSeq" id="WP_204607409.1">
    <property type="nucleotide sequence ID" value="NZ_BAAAJX010000017.1"/>
</dbReference>
<keyword evidence="2" id="KW-1185">Reference proteome</keyword>
<comment type="caution">
    <text evidence="1">The sequence shown here is derived from an EMBL/GenBank/DDBJ whole genome shotgun (WGS) entry which is preliminary data.</text>
</comment>
<evidence type="ECO:0000313" key="2">
    <source>
        <dbReference type="Proteomes" id="UP001501742"/>
    </source>
</evidence>
<sequence length="77" mass="8181">MTNTASSTKDTAAAVDATEVRRLVAMVRHELSETLADARRAKPFYAATQDEAAAKAKAASKALNEFASTLNKIKVQG</sequence>
<dbReference type="EMBL" id="BAAAJX010000017">
    <property type="protein sequence ID" value="GAA1494721.1"/>
    <property type="molecule type" value="Genomic_DNA"/>
</dbReference>
<gene>
    <name evidence="1" type="ORF">GCM10009627_30670</name>
</gene>
<dbReference type="Proteomes" id="UP001501742">
    <property type="component" value="Unassembled WGS sequence"/>
</dbReference>
<reference evidence="2" key="1">
    <citation type="journal article" date="2019" name="Int. J. Syst. Evol. Microbiol.">
        <title>The Global Catalogue of Microorganisms (GCM) 10K type strain sequencing project: providing services to taxonomists for standard genome sequencing and annotation.</title>
        <authorList>
            <consortium name="The Broad Institute Genomics Platform"/>
            <consortium name="The Broad Institute Genome Sequencing Center for Infectious Disease"/>
            <person name="Wu L."/>
            <person name="Ma J."/>
        </authorList>
    </citation>
    <scope>NUCLEOTIDE SEQUENCE [LARGE SCALE GENOMIC DNA]</scope>
    <source>
        <strain evidence="2">JCM 12140</strain>
    </source>
</reference>
<protein>
    <submittedName>
        <fullName evidence="1">Uncharacterized protein</fullName>
    </submittedName>
</protein>
<evidence type="ECO:0000313" key="1">
    <source>
        <dbReference type="EMBL" id="GAA1494721.1"/>
    </source>
</evidence>
<proteinExistence type="predicted"/>
<name>A0ABP4K6M9_9MICO</name>
<organism evidence="1 2">
    <name type="scientific">Curtobacterium herbarum</name>
    <dbReference type="NCBI Taxonomy" id="150122"/>
    <lineage>
        <taxon>Bacteria</taxon>
        <taxon>Bacillati</taxon>
        <taxon>Actinomycetota</taxon>
        <taxon>Actinomycetes</taxon>
        <taxon>Micrococcales</taxon>
        <taxon>Microbacteriaceae</taxon>
        <taxon>Curtobacterium</taxon>
    </lineage>
</organism>
<accession>A0ABP4K6M9</accession>